<reference evidence="2" key="1">
    <citation type="journal article" date="2019" name="Nat. Commun.">
        <title>The genome of broomcorn millet.</title>
        <authorList>
            <person name="Zou C."/>
            <person name="Miki D."/>
            <person name="Li D."/>
            <person name="Tang Q."/>
            <person name="Xiao L."/>
            <person name="Rajput S."/>
            <person name="Deng P."/>
            <person name="Jia W."/>
            <person name="Huang R."/>
            <person name="Zhang M."/>
            <person name="Sun Y."/>
            <person name="Hu J."/>
            <person name="Fu X."/>
            <person name="Schnable P.S."/>
            <person name="Li F."/>
            <person name="Zhang H."/>
            <person name="Feng B."/>
            <person name="Zhu X."/>
            <person name="Liu R."/>
            <person name="Schnable J.C."/>
            <person name="Zhu J.-K."/>
            <person name="Zhang H."/>
        </authorList>
    </citation>
    <scope>NUCLEOTIDE SEQUENCE [LARGE SCALE GENOMIC DNA]</scope>
</reference>
<proteinExistence type="predicted"/>
<name>A0A3L6SGD6_PANMI</name>
<evidence type="ECO:0000313" key="2">
    <source>
        <dbReference type="Proteomes" id="UP000275267"/>
    </source>
</evidence>
<accession>A0A3L6SGD6</accession>
<protein>
    <submittedName>
        <fullName evidence="1">Uncharacterized protein</fullName>
    </submittedName>
</protein>
<sequence length="168" mass="19142">MAPKTVPKMDRLKTRGLGKSLVTEDSTQDMVRRGYIAEGLARAPGADEVVARPEDDEVVVFRELFTMGLRFPLDRCFVEILWSCGMFLHHLTLNSIARLSMYMWLARTCDFTPSAEHFSFVHQVHYPLKVVSVTTAEGRESEAETQYGCYNFTYKSLVSSPMTVYKNN</sequence>
<keyword evidence="2" id="KW-1185">Reference proteome</keyword>
<evidence type="ECO:0000313" key="1">
    <source>
        <dbReference type="EMBL" id="RLN21691.1"/>
    </source>
</evidence>
<comment type="caution">
    <text evidence="1">The sequence shown here is derived from an EMBL/GenBank/DDBJ whole genome shotgun (WGS) entry which is preliminary data.</text>
</comment>
<dbReference type="Proteomes" id="UP000275267">
    <property type="component" value="Unassembled WGS sequence"/>
</dbReference>
<dbReference type="AlphaFoldDB" id="A0A3L6SGD6"/>
<organism evidence="1 2">
    <name type="scientific">Panicum miliaceum</name>
    <name type="common">Proso millet</name>
    <name type="synonym">Broomcorn millet</name>
    <dbReference type="NCBI Taxonomy" id="4540"/>
    <lineage>
        <taxon>Eukaryota</taxon>
        <taxon>Viridiplantae</taxon>
        <taxon>Streptophyta</taxon>
        <taxon>Embryophyta</taxon>
        <taxon>Tracheophyta</taxon>
        <taxon>Spermatophyta</taxon>
        <taxon>Magnoliopsida</taxon>
        <taxon>Liliopsida</taxon>
        <taxon>Poales</taxon>
        <taxon>Poaceae</taxon>
        <taxon>PACMAD clade</taxon>
        <taxon>Panicoideae</taxon>
        <taxon>Panicodae</taxon>
        <taxon>Paniceae</taxon>
        <taxon>Panicinae</taxon>
        <taxon>Panicum</taxon>
        <taxon>Panicum sect. Panicum</taxon>
    </lineage>
</organism>
<dbReference type="EMBL" id="PQIB02000004">
    <property type="protein sequence ID" value="RLN21691.1"/>
    <property type="molecule type" value="Genomic_DNA"/>
</dbReference>
<gene>
    <name evidence="1" type="ORF">C2845_PM07G07460</name>
</gene>